<dbReference type="VEuPathDB" id="FungiDB:ACJ73_03374"/>
<dbReference type="AlphaFoldDB" id="A0A1J9RC86"/>
<reference evidence="4 5" key="1">
    <citation type="submission" date="2015-08" db="EMBL/GenBank/DDBJ databases">
        <title>Emmonsia species relationships and genome sequence.</title>
        <authorList>
            <person name="Cuomo C.A."/>
            <person name="Schwartz I.S."/>
            <person name="Kenyon C."/>
            <person name="De Hoog G.S."/>
            <person name="Govender N.P."/>
            <person name="Botha A."/>
            <person name="Moreno L."/>
            <person name="De Vries M."/>
            <person name="Munoz J.F."/>
            <person name="Stielow J.B."/>
        </authorList>
    </citation>
    <scope>NUCLEOTIDE SEQUENCE [LARGE SCALE GENOMIC DNA]</scope>
    <source>
        <strain evidence="4 5">EI222</strain>
    </source>
</reference>
<dbReference type="InterPro" id="IPR001005">
    <property type="entry name" value="SANT/Myb"/>
</dbReference>
<organism evidence="4 5">
    <name type="scientific">Blastomyces percursus</name>
    <dbReference type="NCBI Taxonomy" id="1658174"/>
    <lineage>
        <taxon>Eukaryota</taxon>
        <taxon>Fungi</taxon>
        <taxon>Dikarya</taxon>
        <taxon>Ascomycota</taxon>
        <taxon>Pezizomycotina</taxon>
        <taxon>Eurotiomycetes</taxon>
        <taxon>Eurotiomycetidae</taxon>
        <taxon>Onygenales</taxon>
        <taxon>Ajellomycetaceae</taxon>
        <taxon>Blastomyces</taxon>
    </lineage>
</organism>
<dbReference type="InterPro" id="IPR009057">
    <property type="entry name" value="Homeodomain-like_sf"/>
</dbReference>
<feature type="compositionally biased region" description="Acidic residues" evidence="1">
    <location>
        <begin position="349"/>
        <end position="367"/>
    </location>
</feature>
<accession>A0A1J9RC86</accession>
<dbReference type="SMART" id="SM00717">
    <property type="entry name" value="SANT"/>
    <property type="match status" value="1"/>
</dbReference>
<evidence type="ECO:0000313" key="5">
    <source>
        <dbReference type="Proteomes" id="UP000242791"/>
    </source>
</evidence>
<protein>
    <submittedName>
        <fullName evidence="4">Uncharacterized protein</fullName>
    </submittedName>
</protein>
<dbReference type="Pfam" id="PF00249">
    <property type="entry name" value="Myb_DNA-binding"/>
    <property type="match status" value="1"/>
</dbReference>
<dbReference type="EMBL" id="LGTZ01000404">
    <property type="protein sequence ID" value="OJD25261.1"/>
    <property type="molecule type" value="Genomic_DNA"/>
</dbReference>
<dbReference type="PROSITE" id="PS50090">
    <property type="entry name" value="MYB_LIKE"/>
    <property type="match status" value="1"/>
</dbReference>
<feature type="domain" description="Myb-like" evidence="2">
    <location>
        <begin position="491"/>
        <end position="528"/>
    </location>
</feature>
<dbReference type="InterPro" id="IPR017930">
    <property type="entry name" value="Myb_dom"/>
</dbReference>
<dbReference type="Proteomes" id="UP000242791">
    <property type="component" value="Unassembled WGS sequence"/>
</dbReference>
<feature type="region of interest" description="Disordered" evidence="1">
    <location>
        <begin position="339"/>
        <end position="431"/>
    </location>
</feature>
<dbReference type="Gene3D" id="1.10.10.60">
    <property type="entry name" value="Homeodomain-like"/>
    <property type="match status" value="1"/>
</dbReference>
<feature type="domain" description="HTH myb-type" evidence="3">
    <location>
        <begin position="490"/>
        <end position="537"/>
    </location>
</feature>
<dbReference type="PROSITE" id="PS51294">
    <property type="entry name" value="HTH_MYB"/>
    <property type="match status" value="1"/>
</dbReference>
<feature type="region of interest" description="Disordered" evidence="1">
    <location>
        <begin position="260"/>
        <end position="294"/>
    </location>
</feature>
<keyword evidence="5" id="KW-1185">Reference proteome</keyword>
<gene>
    <name evidence="4" type="ORF">ACJ73_03374</name>
</gene>
<dbReference type="SUPFAM" id="SSF46689">
    <property type="entry name" value="Homeodomain-like"/>
    <property type="match status" value="1"/>
</dbReference>
<feature type="compositionally biased region" description="Basic and acidic residues" evidence="1">
    <location>
        <begin position="283"/>
        <end position="294"/>
    </location>
</feature>
<feature type="compositionally biased region" description="Basic and acidic residues" evidence="1">
    <location>
        <begin position="368"/>
        <end position="392"/>
    </location>
</feature>
<evidence type="ECO:0000259" key="3">
    <source>
        <dbReference type="PROSITE" id="PS51294"/>
    </source>
</evidence>
<sequence>MLWFIQISTLAVEGLLPESVIVRGLLRIVSRRRGHDVPNRSGAGCGKSASTHFLEISYHHQLISPPAEWSLKTVLEHCFAVNPQLSNTQPLLVDGRSEHRALCKTVEVLYKRTDVLEDIIVSMGREDLLNIALGGRICALKKIKEIQAMDCHDQIPPRLLKCIAPQCKHSNREYQSAEHLAKHIRNTRDRSHQFHRAILTGTYCFQCGKEFSAGTSSLAKHEKDYHREPSKLRLETSRAFRTAFTHDGSLTHLQLNEDHVAGQSEESEAGREEQSPAASAADSRSDSPSQREEVMKTFEQINTRVERLEKENVRLHQPYRANVPKSRPRRCWPVTFLTASQPCPTRTNDDEDDEGDEDYTVSEDEGEVGDRAPKRQRRISECSKGDTKEGRSRSPAKSTSSAQSTEGCTASQKDRHSSAELLTGAGPPSIPMKDILMLASNIASAVVEQLTGYSVESGEVIAYSKRDRPPVGRSTKGYEERLRDGGSRLRRWSKEDDEQLLALIKAGHPWSKIEKDFPQRTAASLRQRVSVLRKSKKRKRT</sequence>
<feature type="compositionally biased region" description="Polar residues" evidence="1">
    <location>
        <begin position="395"/>
        <end position="411"/>
    </location>
</feature>
<evidence type="ECO:0000256" key="1">
    <source>
        <dbReference type="SAM" id="MobiDB-lite"/>
    </source>
</evidence>
<proteinExistence type="predicted"/>
<dbReference type="CDD" id="cd00167">
    <property type="entry name" value="SANT"/>
    <property type="match status" value="1"/>
</dbReference>
<evidence type="ECO:0000259" key="2">
    <source>
        <dbReference type="PROSITE" id="PS50090"/>
    </source>
</evidence>
<evidence type="ECO:0000313" key="4">
    <source>
        <dbReference type="EMBL" id="OJD25261.1"/>
    </source>
</evidence>
<name>A0A1J9RC86_9EURO</name>
<dbReference type="OrthoDB" id="10410082at2759"/>
<comment type="caution">
    <text evidence="4">The sequence shown here is derived from an EMBL/GenBank/DDBJ whole genome shotgun (WGS) entry which is preliminary data.</text>
</comment>